<proteinExistence type="predicted"/>
<keyword evidence="2" id="KW-1185">Reference proteome</keyword>
<dbReference type="SUPFAM" id="SSF53448">
    <property type="entry name" value="Nucleotide-diphospho-sugar transferases"/>
    <property type="match status" value="1"/>
</dbReference>
<dbReference type="EMBL" id="JAHDYR010000013">
    <property type="protein sequence ID" value="KAG9394678.1"/>
    <property type="molecule type" value="Genomic_DNA"/>
</dbReference>
<dbReference type="AlphaFoldDB" id="A0A8J6AUR1"/>
<evidence type="ECO:0000313" key="1">
    <source>
        <dbReference type="EMBL" id="KAG9394678.1"/>
    </source>
</evidence>
<organism evidence="1 2">
    <name type="scientific">Carpediemonas membranifera</name>
    <dbReference type="NCBI Taxonomy" id="201153"/>
    <lineage>
        <taxon>Eukaryota</taxon>
        <taxon>Metamonada</taxon>
        <taxon>Carpediemonas-like organisms</taxon>
        <taxon>Carpediemonas</taxon>
    </lineage>
</organism>
<dbReference type="InterPro" id="IPR029044">
    <property type="entry name" value="Nucleotide-diphossugar_trans"/>
</dbReference>
<gene>
    <name evidence="1" type="ORF">J8273_3650</name>
</gene>
<dbReference type="Proteomes" id="UP000717585">
    <property type="component" value="Unassembled WGS sequence"/>
</dbReference>
<dbReference type="Gene3D" id="3.90.550.10">
    <property type="entry name" value="Spore Coat Polysaccharide Biosynthesis Protein SpsA, Chain A"/>
    <property type="match status" value="1"/>
</dbReference>
<reference evidence="1" key="1">
    <citation type="submission" date="2021-05" db="EMBL/GenBank/DDBJ databases">
        <title>A free-living protist that lacks canonical eukaryotic 1 DNA replication and segregation systems.</title>
        <authorList>
            <person name="Salas-Leiva D.E."/>
            <person name="Tromer E.C."/>
            <person name="Curtis B.A."/>
            <person name="Jerlstrom-Hultqvist J."/>
            <person name="Kolisko M."/>
            <person name="Yi Z."/>
            <person name="Salas-Leiva J.S."/>
            <person name="Gallot-Lavallee L."/>
            <person name="Kops G.J.P.L."/>
            <person name="Archibald J.M."/>
            <person name="Simpson A.G.B."/>
            <person name="Roger A.J."/>
        </authorList>
    </citation>
    <scope>NUCLEOTIDE SEQUENCE</scope>
    <source>
        <strain evidence="1">BICM</strain>
    </source>
</reference>
<comment type="caution">
    <text evidence="1">The sequence shown here is derived from an EMBL/GenBank/DDBJ whole genome shotgun (WGS) entry which is preliminary data.</text>
</comment>
<evidence type="ECO:0000313" key="2">
    <source>
        <dbReference type="Proteomes" id="UP000717585"/>
    </source>
</evidence>
<name>A0A8J6AUR1_9EUKA</name>
<sequence length="603" mass="66992">MLLLRFVLALSPSSPPYYAEGLSIRLITWSVNQSTAIDVSRLTIGLSDVHAFTLVPHVTVVAADLPRDVEYGITSLPNTTVHHCATIDALVPALSAAVIESTEDVVVVLDPAHIPTGSVSARPFSLAGIHMMPGHRHFVVAVGPEAKQTLAQAIGVTRLPLRPLDSVDPALRDWNLLTSDVQVIDGHAFYGGDYGGWFAPRTTFVYPGPHMDTPQPAGPPHYSRFNDSLTPMQRALHAHRMRLDDRFASLDWVGSVVCDNGDGPGRVAFVWYFPYGSAATVARYTRMALLSAFSLRSTTDVRLLFAFQDSHIESDAESLAVMADMGVEYVIIPDKIDRDFIDSMNPLLDKFKLIMERLNVVKINRYLPPERQLDKIATLDADIAAVEDPTRIFCHPSAFYGIMEREQDWIFNGGLAVYDLNQINPDEFVDDIVSFGKDPASPCLFDRMWAVSDQELISCYFMNRKRNIPLLGNNMCQQVVDLPDLGALYYNRYRDNLLIHRNGGTGLYHYVPALKRRLALYWPAELAQCVNGYSTTGNVLIDRMEPGVCDRCRCVGRGVGREDHSWAAFWARNSVGLRHDPALVYRADLHPQLSPRGLVAVGG</sequence>
<protein>
    <submittedName>
        <fullName evidence="1">Uncharacterized protein</fullName>
    </submittedName>
</protein>
<accession>A0A8J6AUR1</accession>